<evidence type="ECO:0008006" key="4">
    <source>
        <dbReference type="Google" id="ProtNLM"/>
    </source>
</evidence>
<dbReference type="EMBL" id="FOIU01000003">
    <property type="protein sequence ID" value="SEW48303.1"/>
    <property type="molecule type" value="Genomic_DNA"/>
</dbReference>
<keyword evidence="1" id="KW-1133">Transmembrane helix</keyword>
<dbReference type="AlphaFoldDB" id="A0A1I0S3J1"/>
<accession>A0A1I0S3J1</accession>
<feature type="transmembrane region" description="Helical" evidence="1">
    <location>
        <begin position="109"/>
        <end position="125"/>
    </location>
</feature>
<dbReference type="STRING" id="356305.SAMN05421841_3784"/>
<feature type="transmembrane region" description="Helical" evidence="1">
    <location>
        <begin position="207"/>
        <end position="227"/>
    </location>
</feature>
<feature type="transmembrane region" description="Helical" evidence="1">
    <location>
        <begin position="234"/>
        <end position="254"/>
    </location>
</feature>
<feature type="transmembrane region" description="Helical" evidence="1">
    <location>
        <begin position="137"/>
        <end position="158"/>
    </location>
</feature>
<feature type="transmembrane region" description="Helical" evidence="1">
    <location>
        <begin position="85"/>
        <end position="103"/>
    </location>
</feature>
<feature type="transmembrane region" description="Helical" evidence="1">
    <location>
        <begin position="260"/>
        <end position="278"/>
    </location>
</feature>
<feature type="transmembrane region" description="Helical" evidence="1">
    <location>
        <begin position="62"/>
        <end position="80"/>
    </location>
</feature>
<gene>
    <name evidence="2" type="ORF">SAMN05421841_3784</name>
</gene>
<proteinExistence type="predicted"/>
<name>A0A1I0S3J1_9FLAO</name>
<organism evidence="2 3">
    <name type="scientific">Chryseobacterium wanjuense</name>
    <dbReference type="NCBI Taxonomy" id="356305"/>
    <lineage>
        <taxon>Bacteria</taxon>
        <taxon>Pseudomonadati</taxon>
        <taxon>Bacteroidota</taxon>
        <taxon>Flavobacteriia</taxon>
        <taxon>Flavobacteriales</taxon>
        <taxon>Weeksellaceae</taxon>
        <taxon>Chryseobacterium group</taxon>
        <taxon>Chryseobacterium</taxon>
    </lineage>
</organism>
<evidence type="ECO:0000313" key="3">
    <source>
        <dbReference type="Proteomes" id="UP000199469"/>
    </source>
</evidence>
<evidence type="ECO:0000313" key="2">
    <source>
        <dbReference type="EMBL" id="SEW48303.1"/>
    </source>
</evidence>
<dbReference type="OrthoDB" id="1236094at2"/>
<evidence type="ECO:0000256" key="1">
    <source>
        <dbReference type="SAM" id="Phobius"/>
    </source>
</evidence>
<dbReference type="Proteomes" id="UP000199469">
    <property type="component" value="Unassembled WGS sequence"/>
</dbReference>
<sequence length="287" mass="34273">MRYNELTVFNFKVTYYAMRIFGLYWLLMQYLTFKKISQWPKEIYEPFLLIQRFIFPQYPSEFLYGSILIGCALLLIITIFKQNYILNFLIFVLIAIINFPISLNFSVGHHNHLIIIGYFMAIFLLPKNLNKENDFKWVQYFYLGILATYSLAGLSKFLGMAKNIILQTGKITWLDKNAAKINTLDNYWFADIKVPDWILNVYTYENFWVITTVFGIVVQASSFLGAFNRKYLTFIMIFLYIFHWYTDLFVLADFRDAKNFVLIALFPYHIFYPLFLKFRRKSNVLQS</sequence>
<protein>
    <recommendedName>
        <fullName evidence="4">Vitamin K-dependent gamma-carboxylase</fullName>
    </recommendedName>
</protein>
<keyword evidence="1" id="KW-0472">Membrane</keyword>
<feature type="transmembrane region" description="Helical" evidence="1">
    <location>
        <begin position="12"/>
        <end position="31"/>
    </location>
</feature>
<keyword evidence="1" id="KW-0812">Transmembrane</keyword>
<dbReference type="RefSeq" id="WP_089795373.1">
    <property type="nucleotide sequence ID" value="NZ_FOIU01000003.1"/>
</dbReference>
<keyword evidence="3" id="KW-1185">Reference proteome</keyword>
<reference evidence="3" key="1">
    <citation type="submission" date="2016-10" db="EMBL/GenBank/DDBJ databases">
        <authorList>
            <person name="Varghese N."/>
            <person name="Submissions S."/>
        </authorList>
    </citation>
    <scope>NUCLEOTIDE SEQUENCE [LARGE SCALE GENOMIC DNA]</scope>
    <source>
        <strain evidence="3">DSM 17724</strain>
    </source>
</reference>